<gene>
    <name evidence="1" type="ORF">HHL20_05145</name>
</gene>
<dbReference type="Proteomes" id="UP000552615">
    <property type="component" value="Unassembled WGS sequence"/>
</dbReference>
<sequence length="174" mass="20243">MRRIIILIITSISCIFCSSQTKINKSKEIDISITTPLKLETKKEIMYSIKNNSDKTYIIDPYGFAGESYWLLNTKKMNPIQFSRGYYSHDKSDCINDIIIIKSNEKIEKALSLNYRERAIYDYSETGNYVRVVKSNHNKQNSMPLSCKQYIDDLELKGYHFLNDSIVANIPFVK</sequence>
<accession>A0A7Y0FHU1</accession>
<proteinExistence type="predicted"/>
<dbReference type="AlphaFoldDB" id="A0A7Y0FHU1"/>
<comment type="caution">
    <text evidence="1">The sequence shown here is derived from an EMBL/GenBank/DDBJ whole genome shotgun (WGS) entry which is preliminary data.</text>
</comment>
<dbReference type="EMBL" id="JABBGF010000001">
    <property type="protein sequence ID" value="NML56724.1"/>
    <property type="molecule type" value="Genomic_DNA"/>
</dbReference>
<name>A0A7Y0FHU1_9FLAO</name>
<evidence type="ECO:0000313" key="1">
    <source>
        <dbReference type="EMBL" id="NML56724.1"/>
    </source>
</evidence>
<protein>
    <submittedName>
        <fullName evidence="1">Uncharacterized protein</fullName>
    </submittedName>
</protein>
<dbReference type="RefSeq" id="WP_169230100.1">
    <property type="nucleotide sequence ID" value="NZ_JABBGF010000001.1"/>
</dbReference>
<evidence type="ECO:0000313" key="2">
    <source>
        <dbReference type="Proteomes" id="UP000552615"/>
    </source>
</evidence>
<reference evidence="1 2" key="1">
    <citation type="submission" date="2020-04" db="EMBL/GenBank/DDBJ databases">
        <title>Chryseobacterium sp. RJ-7-14 sp. nov., isolated from Jeju soil.</title>
        <authorList>
            <person name="Dahal R.H."/>
            <person name="Chaudhary D.K."/>
        </authorList>
    </citation>
    <scope>NUCLEOTIDE SEQUENCE [LARGE SCALE GENOMIC DNA]</scope>
    <source>
        <strain evidence="1 2">RJ-7-14</strain>
    </source>
</reference>
<keyword evidence="2" id="KW-1185">Reference proteome</keyword>
<organism evidence="1 2">
    <name type="scientific">Chryseobacterium cheonjiense</name>
    <dbReference type="NCBI Taxonomy" id="2728845"/>
    <lineage>
        <taxon>Bacteria</taxon>
        <taxon>Pseudomonadati</taxon>
        <taxon>Bacteroidota</taxon>
        <taxon>Flavobacteriia</taxon>
        <taxon>Flavobacteriales</taxon>
        <taxon>Weeksellaceae</taxon>
        <taxon>Chryseobacterium group</taxon>
        <taxon>Chryseobacterium</taxon>
    </lineage>
</organism>